<name>U6MT23_9EIME</name>
<evidence type="ECO:0000256" key="1">
    <source>
        <dbReference type="SAM" id="MobiDB-lite"/>
    </source>
</evidence>
<dbReference type="AlphaFoldDB" id="U6MT23"/>
<feature type="region of interest" description="Disordered" evidence="1">
    <location>
        <begin position="160"/>
        <end position="201"/>
    </location>
</feature>
<reference evidence="2" key="1">
    <citation type="submission" date="2013-10" db="EMBL/GenBank/DDBJ databases">
        <title>Genomic analysis of the causative agents of coccidiosis in chickens.</title>
        <authorList>
            <person name="Reid A.J."/>
            <person name="Blake D."/>
            <person name="Billington K."/>
            <person name="Browne H."/>
            <person name="Dunn M."/>
            <person name="Hung S."/>
            <person name="Kawahara F."/>
            <person name="Miranda-Saavedra D."/>
            <person name="Mourier T."/>
            <person name="Nagra H."/>
            <person name="Otto T.D."/>
            <person name="Rawlings N."/>
            <person name="Sanchez A."/>
            <person name="Sanders M."/>
            <person name="Subramaniam C."/>
            <person name="Tay Y."/>
            <person name="Dear P."/>
            <person name="Doerig C."/>
            <person name="Gruber A."/>
            <person name="Parkinson J."/>
            <person name="Shirley M."/>
            <person name="Wan K.L."/>
            <person name="Berriman M."/>
            <person name="Tomley F."/>
            <person name="Pain A."/>
        </authorList>
    </citation>
    <scope>NUCLEOTIDE SEQUENCE [LARGE SCALE GENOMIC DNA]</scope>
    <source>
        <strain evidence="2">Houghton</strain>
    </source>
</reference>
<dbReference type="GeneID" id="25473673"/>
<evidence type="ECO:0000313" key="2">
    <source>
        <dbReference type="EMBL" id="CDJ67362.1"/>
    </source>
</evidence>
<sequence>MEALFTFLQDSISGESFDPRAARPRCKVCGADAWLQWDGRYADFCSRSCRDQWAASQGHVPTQGSQDLSRREGGRAKEPSGMLGHRQAQLQQEKEEQWEQTFPPRNRNLPRRRAQLQMQNSWMQQQQNKIDSGGATAAVGAFAEAAAAKKVARVLREKVPKKNSPVQPKAQRLESRIPSAANTPRKMASTADKGTGEGLPLQRQRTVARFIEEGENAAELQSALRDYQESLQRQRQKSGEKTVESAAHASSVATVGAADNNTQVIAKQPDMELLQQEREKYEEQMKAFAEETKQQLGQHWAQLEAELQRIAAEESGAQKTLEAQLKQVRDDLQQLMQQHVQQQLQQQTLAEGRLEQQLKAQLKEELEQQMERKLEERLQRQLKEQAEQQCKKKMSLTGPDSVSMRPSEEHPLLQHLLDQKEQLQQQLLQQQRQQEELMYRLQQQQEQALQALRKLAPPAESYHGKESKSSSTLNHHLESLLLEALLSRLKTNENHQLKEQNQERQRTSEVSSWEQRELALRDAAAAAAAIAKEVEVDQHFEGQLETTVLRANLLLPDSAPVQPQQGLQFGSKLQVVLRCATGPGEWEEKESSLSADGQWQETFTFSIHWPSAATAAAASAALCAQLWATKYSSNSSTVTTAHRDNSKCCFVGEAVLPLPSFTSAWEYRAPLRWRSSLGGRRQQQPLLQQGDLLLRVQFHPANVKPLEVPHQLEDLQAPSSPERAKHGLQSHTSSATDKRGSSDSSRRTDSNSSSTSSKDCCESEQKLLPLSPLKEVSDGADTLQERLLQQLDELSTAWRRALAEEQQQQHPLPVSIDCQSLQEHLRQSTLMGALCTNSLCSNLAGPFADLYSEEEFRVWGLCNACQEQLFTTPLPQGGLKSQAKLRLQLASPFASCCRDNCHDIGNIQALARATASHRNPQFGELRLDGNIPVAFPTSDCIWPSALQLLHAQRFSQLSVQERLRRCCCSSELLALLQCPLLQAFERLDWHSRAAAAVRTCLLLLLRQHPKLQLLLSTLQGFHISYHDPLQQRLLRRMQHQRRHCEEKKVGDLGRDELRGKTRAPFLPRNFAGVLLMDLCAALGPPTRD</sequence>
<reference evidence="2" key="2">
    <citation type="submission" date="2013-10" db="EMBL/GenBank/DDBJ databases">
        <authorList>
            <person name="Aslett M."/>
        </authorList>
    </citation>
    <scope>NUCLEOTIDE SEQUENCE [LARGE SCALE GENOMIC DNA]</scope>
    <source>
        <strain evidence="2">Houghton</strain>
    </source>
</reference>
<feature type="region of interest" description="Disordered" evidence="1">
    <location>
        <begin position="55"/>
        <end position="83"/>
    </location>
</feature>
<organism evidence="2 3">
    <name type="scientific">Eimeria necatrix</name>
    <dbReference type="NCBI Taxonomy" id="51315"/>
    <lineage>
        <taxon>Eukaryota</taxon>
        <taxon>Sar</taxon>
        <taxon>Alveolata</taxon>
        <taxon>Apicomplexa</taxon>
        <taxon>Conoidasida</taxon>
        <taxon>Coccidia</taxon>
        <taxon>Eucoccidiorida</taxon>
        <taxon>Eimeriorina</taxon>
        <taxon>Eimeriidae</taxon>
        <taxon>Eimeria</taxon>
    </lineage>
</organism>
<dbReference type="InterPro" id="IPR037238">
    <property type="entry name" value="YbiA-like_sf"/>
</dbReference>
<accession>U6MT23</accession>
<keyword evidence="3" id="KW-1185">Reference proteome</keyword>
<dbReference type="VEuPathDB" id="ToxoDB:ENH_00035090"/>
<protein>
    <submittedName>
        <fullName evidence="2">Uncharacterized protein</fullName>
    </submittedName>
</protein>
<feature type="region of interest" description="Disordered" evidence="1">
    <location>
        <begin position="229"/>
        <end position="255"/>
    </location>
</feature>
<dbReference type="SUPFAM" id="SSF143990">
    <property type="entry name" value="YbiA-like"/>
    <property type="match status" value="1"/>
</dbReference>
<feature type="compositionally biased region" description="Basic and acidic residues" evidence="1">
    <location>
        <begin position="68"/>
        <end position="78"/>
    </location>
</feature>
<gene>
    <name evidence="2" type="ORF">ENH_00035090</name>
</gene>
<dbReference type="EMBL" id="HG724344">
    <property type="protein sequence ID" value="CDJ67362.1"/>
    <property type="molecule type" value="Genomic_DNA"/>
</dbReference>
<dbReference type="RefSeq" id="XP_013435829.1">
    <property type="nucleotide sequence ID" value="XM_013580375.1"/>
</dbReference>
<feature type="compositionally biased region" description="Basic and acidic residues" evidence="1">
    <location>
        <begin position="736"/>
        <end position="749"/>
    </location>
</feature>
<feature type="region of interest" description="Disordered" evidence="1">
    <location>
        <begin position="384"/>
        <end position="408"/>
    </location>
</feature>
<dbReference type="OrthoDB" id="330049at2759"/>
<feature type="region of interest" description="Disordered" evidence="1">
    <location>
        <begin position="717"/>
        <end position="764"/>
    </location>
</feature>
<evidence type="ECO:0000313" key="3">
    <source>
        <dbReference type="Proteomes" id="UP000030754"/>
    </source>
</evidence>
<proteinExistence type="predicted"/>
<dbReference type="Proteomes" id="UP000030754">
    <property type="component" value="Unassembled WGS sequence"/>
</dbReference>